<feature type="compositionally biased region" description="Low complexity" evidence="1">
    <location>
        <begin position="156"/>
        <end position="167"/>
    </location>
</feature>
<sequence length="265" mass="28616">MSDEYEYEDDERKPRMTFGQILASLLLLGVLVVIGLIVLVYFKLTSPVERVQTAPIESSAPVRPVERMTPDGKPALATNPVAPETSASTANNAAKAADEAVNHIQGNTADNAPVEGLNNGALAGGAAAGVTAAQLKKQREAAAARRRAREQRAAERAAAANGEAPAPRRSRNQAQNEGEEIPLQPIQRGERRLTPRNTQSGERELTPRNQGERPLTPRRSSNNAGQAAEQPQRPIRLNPPAEQRERPLTPTRPQGGNKSEINELF</sequence>
<dbReference type="EMBL" id="UFSO01000002">
    <property type="protein sequence ID" value="SSY70663.1"/>
    <property type="molecule type" value="Genomic_DNA"/>
</dbReference>
<keyword evidence="2" id="KW-1133">Transmembrane helix</keyword>
<feature type="region of interest" description="Disordered" evidence="1">
    <location>
        <begin position="138"/>
        <end position="265"/>
    </location>
</feature>
<accession>A0A376BM16</accession>
<feature type="compositionally biased region" description="Low complexity" evidence="1">
    <location>
        <begin position="82"/>
        <end position="95"/>
    </location>
</feature>
<feature type="transmembrane region" description="Helical" evidence="2">
    <location>
        <begin position="21"/>
        <end position="42"/>
    </location>
</feature>
<evidence type="ECO:0000313" key="4">
    <source>
        <dbReference type="Proteomes" id="UP000254209"/>
    </source>
</evidence>
<reference evidence="3 4" key="1">
    <citation type="submission" date="2018-06" db="EMBL/GenBank/DDBJ databases">
        <authorList>
            <consortium name="Pathogen Informatics"/>
            <person name="Doyle S."/>
        </authorList>
    </citation>
    <scope>NUCLEOTIDE SEQUENCE [LARGE SCALE GENOMIC DNA]</scope>
    <source>
        <strain evidence="3 4">NCTC10283</strain>
    </source>
</reference>
<dbReference type="Proteomes" id="UP000254209">
    <property type="component" value="Unassembled WGS sequence"/>
</dbReference>
<evidence type="ECO:0000313" key="3">
    <source>
        <dbReference type="EMBL" id="SSY70663.1"/>
    </source>
</evidence>
<gene>
    <name evidence="3" type="ORF">NCTC10283_00771</name>
</gene>
<proteinExistence type="predicted"/>
<protein>
    <submittedName>
        <fullName evidence="3">Uncharacterized protein</fullName>
    </submittedName>
</protein>
<evidence type="ECO:0000256" key="1">
    <source>
        <dbReference type="SAM" id="MobiDB-lite"/>
    </source>
</evidence>
<feature type="region of interest" description="Disordered" evidence="1">
    <location>
        <begin position="62"/>
        <end position="98"/>
    </location>
</feature>
<evidence type="ECO:0000256" key="2">
    <source>
        <dbReference type="SAM" id="Phobius"/>
    </source>
</evidence>
<keyword evidence="4" id="KW-1185">Reference proteome</keyword>
<organism evidence="3 4">
    <name type="scientific">Alysiella crassa</name>
    <dbReference type="NCBI Taxonomy" id="153491"/>
    <lineage>
        <taxon>Bacteria</taxon>
        <taxon>Pseudomonadati</taxon>
        <taxon>Pseudomonadota</taxon>
        <taxon>Betaproteobacteria</taxon>
        <taxon>Neisseriales</taxon>
        <taxon>Neisseriaceae</taxon>
        <taxon>Alysiella</taxon>
    </lineage>
</organism>
<keyword evidence="2" id="KW-0812">Transmembrane</keyword>
<keyword evidence="2" id="KW-0472">Membrane</keyword>
<dbReference type="RefSeq" id="WP_034292478.1">
    <property type="nucleotide sequence ID" value="NZ_CP091519.2"/>
</dbReference>
<name>A0A376BM16_9NEIS</name>
<dbReference type="AlphaFoldDB" id="A0A376BM16"/>